<name>A0A6H1Z8J2_9ZZZZ</name>
<accession>A0A6H1Z8J2</accession>
<dbReference type="AlphaFoldDB" id="A0A6H1Z8J2"/>
<protein>
    <submittedName>
        <fullName evidence="1">Uncharacterized protein</fullName>
    </submittedName>
</protein>
<gene>
    <name evidence="1" type="ORF">TM448A00064_0027</name>
    <name evidence="2" type="ORF">TM448B00061_0038</name>
</gene>
<evidence type="ECO:0000313" key="1">
    <source>
        <dbReference type="EMBL" id="QJA43848.1"/>
    </source>
</evidence>
<proteinExistence type="predicted"/>
<evidence type="ECO:0000313" key="2">
    <source>
        <dbReference type="EMBL" id="QJH93418.1"/>
    </source>
</evidence>
<reference evidence="1" key="1">
    <citation type="submission" date="2020-03" db="EMBL/GenBank/DDBJ databases">
        <title>The deep terrestrial virosphere.</title>
        <authorList>
            <person name="Holmfeldt K."/>
            <person name="Nilsson E."/>
            <person name="Simone D."/>
            <person name="Lopez-Fernandez M."/>
            <person name="Wu X."/>
            <person name="de Brujin I."/>
            <person name="Lundin D."/>
            <person name="Andersson A."/>
            <person name="Bertilsson S."/>
            <person name="Dopson M."/>
        </authorList>
    </citation>
    <scope>NUCLEOTIDE SEQUENCE</scope>
    <source>
        <strain evidence="1">TM448A00064</strain>
        <strain evidence="2">TM448B00061</strain>
    </source>
</reference>
<sequence length="78" mass="8977">MWSAQEALRVWIGLSHACVREGTPRPGMYSVAVEGYCPFLKKWVTEQAIGETEEQVWDRLAEKMLFYLNAMAKQVLDL</sequence>
<dbReference type="EMBL" id="MT144588">
    <property type="protein sequence ID" value="QJH93418.1"/>
    <property type="molecule type" value="Genomic_DNA"/>
</dbReference>
<dbReference type="EMBL" id="MT143971">
    <property type="protein sequence ID" value="QJA43848.1"/>
    <property type="molecule type" value="Genomic_DNA"/>
</dbReference>
<organism evidence="1">
    <name type="scientific">viral metagenome</name>
    <dbReference type="NCBI Taxonomy" id="1070528"/>
    <lineage>
        <taxon>unclassified sequences</taxon>
        <taxon>metagenomes</taxon>
        <taxon>organismal metagenomes</taxon>
    </lineage>
</organism>